<evidence type="ECO:0000313" key="2">
    <source>
        <dbReference type="Proteomes" id="UP000738826"/>
    </source>
</evidence>
<accession>A0A8J8CFX1</accession>
<dbReference type="AlphaFoldDB" id="A0A8J8CFX1"/>
<feature type="non-terminal residue" evidence="1">
    <location>
        <position position="47"/>
    </location>
</feature>
<organism evidence="1 2">
    <name type="scientific">Candidatus Altarchaeum hamiconexum</name>
    <dbReference type="NCBI Taxonomy" id="1803513"/>
    <lineage>
        <taxon>Archaea</taxon>
        <taxon>Candidatus Altarchaeota</taxon>
        <taxon>Candidatus Altiarchaeia</taxon>
        <taxon>Candidatus Altarchaeales</taxon>
        <taxon>Candidatus Altarchaeaceae</taxon>
        <taxon>Candidatus Altarchaeum</taxon>
    </lineage>
</organism>
<proteinExistence type="predicted"/>
<reference evidence="1" key="1">
    <citation type="submission" date="2019-11" db="EMBL/GenBank/DDBJ databases">
        <title>Lipid analysis of CO2-rich subsurface aquifers suggests an autotrophy-based deep biosphere with lysolipids enriched in CPR bacteria.</title>
        <authorList>
            <person name="Probst A.J."/>
            <person name="Elling F.J."/>
            <person name="Castelle C.J."/>
            <person name="Zhu Q."/>
            <person name="Elvert M."/>
            <person name="Birarda G."/>
            <person name="Holman H.-Y."/>
            <person name="Lane K.R."/>
            <person name="Ladd B."/>
            <person name="Ryan M.C."/>
            <person name="Woyke T."/>
            <person name="Hinrichs K.-U."/>
            <person name="Banfield J.F."/>
        </authorList>
    </citation>
    <scope>NUCLEOTIDE SEQUENCE</scope>
    <source>
        <strain evidence="1">CG_2015-04_33_537</strain>
    </source>
</reference>
<protein>
    <submittedName>
        <fullName evidence="1">Uncharacterized protein</fullName>
    </submittedName>
</protein>
<name>A0A8J8CFX1_9ARCH</name>
<gene>
    <name evidence="1" type="ORF">GW779_04175</name>
</gene>
<evidence type="ECO:0000313" key="1">
    <source>
        <dbReference type="EMBL" id="NCS91593.1"/>
    </source>
</evidence>
<comment type="caution">
    <text evidence="1">The sequence shown here is derived from an EMBL/GenBank/DDBJ whole genome shotgun (WGS) entry which is preliminary data.</text>
</comment>
<dbReference type="EMBL" id="JAACQH010000088">
    <property type="protein sequence ID" value="NCS91593.1"/>
    <property type="molecule type" value="Genomic_DNA"/>
</dbReference>
<dbReference type="Proteomes" id="UP000738826">
    <property type="component" value="Unassembled WGS sequence"/>
</dbReference>
<sequence>MFQTFCYLVSFGNVKNFYGFEHPIASFGDLKLLTKFKIRLKIFGISI</sequence>